<dbReference type="AlphaFoldDB" id="A0A8C6PWQ4"/>
<dbReference type="Ensembl" id="ENSNFUT00015051921.1">
    <property type="protein sequence ID" value="ENSNFUP00015049779.1"/>
    <property type="gene ID" value="ENSNFUG00015023428.1"/>
</dbReference>
<dbReference type="GeneTree" id="ENSGT00730000112044"/>
<protein>
    <recommendedName>
        <fullName evidence="4">Interleukin 13 receptor, alpha 1</fullName>
    </recommendedName>
</protein>
<keyword evidence="1" id="KW-0472">Membrane</keyword>
<keyword evidence="1" id="KW-0812">Transmembrane</keyword>
<gene>
    <name evidence="2" type="primary">LOC107384779</name>
</gene>
<proteinExistence type="predicted"/>
<reference evidence="2" key="3">
    <citation type="submission" date="2025-09" db="UniProtKB">
        <authorList>
            <consortium name="Ensembl"/>
        </authorList>
    </citation>
    <scope>IDENTIFICATION</scope>
</reference>
<accession>A0A8C6PWQ4</accession>
<reference evidence="2" key="2">
    <citation type="submission" date="2025-08" db="UniProtKB">
        <authorList>
            <consortium name="Ensembl"/>
        </authorList>
    </citation>
    <scope>IDENTIFICATION</scope>
</reference>
<evidence type="ECO:0000313" key="3">
    <source>
        <dbReference type="Proteomes" id="UP000694548"/>
    </source>
</evidence>
<dbReference type="Proteomes" id="UP000694548">
    <property type="component" value="Chromosome sgr10"/>
</dbReference>
<keyword evidence="3" id="KW-1185">Reference proteome</keyword>
<feature type="transmembrane region" description="Helical" evidence="1">
    <location>
        <begin position="389"/>
        <end position="409"/>
    </location>
</feature>
<keyword evidence="1" id="KW-1133">Transmembrane helix</keyword>
<name>A0A8C6PWQ4_NOTFU</name>
<evidence type="ECO:0000256" key="1">
    <source>
        <dbReference type="SAM" id="Phobius"/>
    </source>
</evidence>
<dbReference type="Gene3D" id="2.60.40.10">
    <property type="entry name" value="Immunoglobulins"/>
    <property type="match status" value="1"/>
</dbReference>
<reference evidence="2" key="1">
    <citation type="submission" date="2014-08" db="EMBL/GenBank/DDBJ databases">
        <authorList>
            <person name="Senf B."/>
            <person name="Petzold A."/>
            <person name="Downie B.R."/>
            <person name="Koch P."/>
            <person name="Platzer M."/>
        </authorList>
    </citation>
    <scope>NUCLEOTIDE SEQUENCE [LARGE SCALE GENOMIC DNA]</scope>
    <source>
        <strain evidence="2">GRZ</strain>
    </source>
</reference>
<sequence length="462" mass="51713">MKDTCFVVSCSMSRMRAQLGSQLIPGVKRVIECAPAAIAARALPGRFFGAVRSLHPVCRSSAVIPGCFLSGFNMTAAQMIAALCCASALLARAFGADHVLPAPTSLDYKWISLFTLNLTWSWNRPENLPPSCVVEYFIHHVDHKKSNAKTTQTYYSDDYLTEEVPSDWWELSVQTTTSCSGWNRSQPVIKTITRPKKRVELVKDFKCYIDSKSPNCSWIPVNPSTKVDVSYRYHGEKEEGFKGVQKCADAYWSHGRGGCFLKANSFLPVLVVAESPTGIASFEAKLVIGVTELSVKEEEGYLSLAWSLPAVGQMCTWTYCLWYKECNKDIPPQCYDIKGNDTKTIPYKKCCEYKIQYNLTTTAHCPKVTSDNSKVTSYGNTMPCIQTNMVAIVLPILFCFCVFLSIYCFNRNKDILCPKIPNHFEIKSLIRDKKPQTGIVMPEPVENTESVIAIPNKCLYEA</sequence>
<evidence type="ECO:0008006" key="4">
    <source>
        <dbReference type="Google" id="ProtNLM"/>
    </source>
</evidence>
<dbReference type="InterPro" id="IPR013783">
    <property type="entry name" value="Ig-like_fold"/>
</dbReference>
<evidence type="ECO:0000313" key="2">
    <source>
        <dbReference type="Ensembl" id="ENSNFUP00015049779.1"/>
    </source>
</evidence>
<organism evidence="2 3">
    <name type="scientific">Nothobranchius furzeri</name>
    <name type="common">Turquoise killifish</name>
    <dbReference type="NCBI Taxonomy" id="105023"/>
    <lineage>
        <taxon>Eukaryota</taxon>
        <taxon>Metazoa</taxon>
        <taxon>Chordata</taxon>
        <taxon>Craniata</taxon>
        <taxon>Vertebrata</taxon>
        <taxon>Euteleostomi</taxon>
        <taxon>Actinopterygii</taxon>
        <taxon>Neopterygii</taxon>
        <taxon>Teleostei</taxon>
        <taxon>Neoteleostei</taxon>
        <taxon>Acanthomorphata</taxon>
        <taxon>Ovalentaria</taxon>
        <taxon>Atherinomorphae</taxon>
        <taxon>Cyprinodontiformes</taxon>
        <taxon>Nothobranchiidae</taxon>
        <taxon>Nothobranchius</taxon>
    </lineage>
</organism>